<feature type="domain" description="RNA polymerase sigma factor 70 region 4 type 2" evidence="7">
    <location>
        <begin position="110"/>
        <end position="161"/>
    </location>
</feature>
<name>A0A512NKJ5_9HYPH</name>
<comment type="caution">
    <text evidence="8">The sequence shown here is derived from an EMBL/GenBank/DDBJ whole genome shotgun (WGS) entry which is preliminary data.</text>
</comment>
<evidence type="ECO:0000256" key="1">
    <source>
        <dbReference type="ARBA" id="ARBA00010641"/>
    </source>
</evidence>
<feature type="domain" description="RNA polymerase sigma-70 region 2" evidence="6">
    <location>
        <begin position="20"/>
        <end position="83"/>
    </location>
</feature>
<protein>
    <recommendedName>
        <fullName evidence="10">DNA-directed RNA polymerase sigma-70 factor</fullName>
    </recommendedName>
</protein>
<dbReference type="EMBL" id="BKAJ01000132">
    <property type="protein sequence ID" value="GEP59471.1"/>
    <property type="molecule type" value="Genomic_DNA"/>
</dbReference>
<keyword evidence="9" id="KW-1185">Reference proteome</keyword>
<accession>A0A512NKJ5</accession>
<dbReference type="SUPFAM" id="SSF88946">
    <property type="entry name" value="Sigma2 domain of RNA polymerase sigma factors"/>
    <property type="match status" value="1"/>
</dbReference>
<dbReference type="CDD" id="cd06171">
    <property type="entry name" value="Sigma70_r4"/>
    <property type="match status" value="1"/>
</dbReference>
<feature type="region of interest" description="Disordered" evidence="5">
    <location>
        <begin position="167"/>
        <end position="213"/>
    </location>
</feature>
<dbReference type="PANTHER" id="PTHR43133">
    <property type="entry name" value="RNA POLYMERASE ECF-TYPE SIGMA FACTO"/>
    <property type="match status" value="1"/>
</dbReference>
<keyword evidence="4" id="KW-0804">Transcription</keyword>
<evidence type="ECO:0008006" key="10">
    <source>
        <dbReference type="Google" id="ProtNLM"/>
    </source>
</evidence>
<dbReference type="Gene3D" id="1.10.1740.10">
    <property type="match status" value="1"/>
</dbReference>
<evidence type="ECO:0000256" key="3">
    <source>
        <dbReference type="ARBA" id="ARBA00023082"/>
    </source>
</evidence>
<keyword evidence="3" id="KW-0731">Sigma factor</keyword>
<feature type="compositionally biased region" description="Low complexity" evidence="5">
    <location>
        <begin position="186"/>
        <end position="199"/>
    </location>
</feature>
<evidence type="ECO:0000313" key="8">
    <source>
        <dbReference type="EMBL" id="GEP59471.1"/>
    </source>
</evidence>
<dbReference type="InterPro" id="IPR013324">
    <property type="entry name" value="RNA_pol_sigma_r3/r4-like"/>
</dbReference>
<dbReference type="Gene3D" id="1.10.10.10">
    <property type="entry name" value="Winged helix-like DNA-binding domain superfamily/Winged helix DNA-binding domain"/>
    <property type="match status" value="1"/>
</dbReference>
<evidence type="ECO:0000259" key="6">
    <source>
        <dbReference type="Pfam" id="PF04542"/>
    </source>
</evidence>
<evidence type="ECO:0000256" key="2">
    <source>
        <dbReference type="ARBA" id="ARBA00023015"/>
    </source>
</evidence>
<dbReference type="Pfam" id="PF04542">
    <property type="entry name" value="Sigma70_r2"/>
    <property type="match status" value="1"/>
</dbReference>
<dbReference type="InterPro" id="IPR039425">
    <property type="entry name" value="RNA_pol_sigma-70-like"/>
</dbReference>
<dbReference type="SUPFAM" id="SSF88659">
    <property type="entry name" value="Sigma3 and sigma4 domains of RNA polymerase sigma factors"/>
    <property type="match status" value="1"/>
</dbReference>
<gene>
    <name evidence="8" type="ORF">RSO01_66370</name>
</gene>
<evidence type="ECO:0000256" key="4">
    <source>
        <dbReference type="ARBA" id="ARBA00023163"/>
    </source>
</evidence>
<dbReference type="Proteomes" id="UP000321058">
    <property type="component" value="Unassembled WGS sequence"/>
</dbReference>
<dbReference type="GO" id="GO:0006352">
    <property type="term" value="P:DNA-templated transcription initiation"/>
    <property type="evidence" value="ECO:0007669"/>
    <property type="project" value="InterPro"/>
</dbReference>
<evidence type="ECO:0000313" key="9">
    <source>
        <dbReference type="Proteomes" id="UP000321058"/>
    </source>
</evidence>
<organism evidence="8 9">
    <name type="scientific">Reyranella soli</name>
    <dbReference type="NCBI Taxonomy" id="1230389"/>
    <lineage>
        <taxon>Bacteria</taxon>
        <taxon>Pseudomonadati</taxon>
        <taxon>Pseudomonadota</taxon>
        <taxon>Alphaproteobacteria</taxon>
        <taxon>Hyphomicrobiales</taxon>
        <taxon>Reyranellaceae</taxon>
        <taxon>Reyranella</taxon>
    </lineage>
</organism>
<evidence type="ECO:0000256" key="5">
    <source>
        <dbReference type="SAM" id="MobiDB-lite"/>
    </source>
</evidence>
<dbReference type="GO" id="GO:0016987">
    <property type="term" value="F:sigma factor activity"/>
    <property type="evidence" value="ECO:0007669"/>
    <property type="project" value="UniProtKB-KW"/>
</dbReference>
<dbReference type="InterPro" id="IPR013325">
    <property type="entry name" value="RNA_pol_sigma_r2"/>
</dbReference>
<dbReference type="PANTHER" id="PTHR43133:SF25">
    <property type="entry name" value="RNA POLYMERASE SIGMA FACTOR RFAY-RELATED"/>
    <property type="match status" value="1"/>
</dbReference>
<dbReference type="GO" id="GO:0003677">
    <property type="term" value="F:DNA binding"/>
    <property type="evidence" value="ECO:0007669"/>
    <property type="project" value="InterPro"/>
</dbReference>
<comment type="similarity">
    <text evidence="1">Belongs to the sigma-70 factor family. ECF subfamily.</text>
</comment>
<dbReference type="InterPro" id="IPR014284">
    <property type="entry name" value="RNA_pol_sigma-70_dom"/>
</dbReference>
<proteinExistence type="inferred from homology"/>
<dbReference type="InterPro" id="IPR036388">
    <property type="entry name" value="WH-like_DNA-bd_sf"/>
</dbReference>
<dbReference type="NCBIfam" id="TIGR02937">
    <property type="entry name" value="sigma70-ECF"/>
    <property type="match status" value="1"/>
</dbReference>
<dbReference type="AlphaFoldDB" id="A0A512NKJ5"/>
<dbReference type="Pfam" id="PF08281">
    <property type="entry name" value="Sigma70_r4_2"/>
    <property type="match status" value="1"/>
</dbReference>
<keyword evidence="2" id="KW-0805">Transcription regulation</keyword>
<dbReference type="InterPro" id="IPR007627">
    <property type="entry name" value="RNA_pol_sigma70_r2"/>
</dbReference>
<sequence>MTGMSSPQMPTSDFNTDLTQLLPRLRVYALSLTRDSVHADDLVQQTVLRSLLGRASFRPGTNFPGWIFRIQRNEFISGLRRERPTVELNDAIAATLSYSPRQESGIIMREFKKAFRTLAGDQRCALLLTALEGHSHETIASASGVAIGTVKSRVSRARTQLRRMLDLEEATSPKPGVDAAQEPAYAASDARASASSSDDTLTTWRVPPGTGFAGKYSKVAVRRKAVKDRPGISSSSVTSR</sequence>
<evidence type="ECO:0000259" key="7">
    <source>
        <dbReference type="Pfam" id="PF08281"/>
    </source>
</evidence>
<reference evidence="8 9" key="1">
    <citation type="submission" date="2019-07" db="EMBL/GenBank/DDBJ databases">
        <title>Whole genome shotgun sequence of Reyranella soli NBRC 108950.</title>
        <authorList>
            <person name="Hosoyama A."/>
            <person name="Uohara A."/>
            <person name="Ohji S."/>
            <person name="Ichikawa N."/>
        </authorList>
    </citation>
    <scope>NUCLEOTIDE SEQUENCE [LARGE SCALE GENOMIC DNA]</scope>
    <source>
        <strain evidence="8 9">NBRC 108950</strain>
    </source>
</reference>
<dbReference type="InterPro" id="IPR013249">
    <property type="entry name" value="RNA_pol_sigma70_r4_t2"/>
</dbReference>